<dbReference type="Proteomes" id="UP000300142">
    <property type="component" value="Unassembled WGS sequence"/>
</dbReference>
<feature type="repeat" description="WD" evidence="3">
    <location>
        <begin position="1132"/>
        <end position="1173"/>
    </location>
</feature>
<feature type="repeat" description="WD" evidence="3">
    <location>
        <begin position="1005"/>
        <end position="1046"/>
    </location>
</feature>
<dbReference type="SUPFAM" id="SSF141571">
    <property type="entry name" value="Pentapeptide repeat-like"/>
    <property type="match status" value="1"/>
</dbReference>
<dbReference type="PROSITE" id="PS50082">
    <property type="entry name" value="WD_REPEATS_2"/>
    <property type="match status" value="14"/>
</dbReference>
<feature type="repeat" description="WD" evidence="3">
    <location>
        <begin position="662"/>
        <end position="703"/>
    </location>
</feature>
<keyword evidence="2" id="KW-0677">Repeat</keyword>
<dbReference type="Pfam" id="PF25173">
    <property type="entry name" value="Beta-prop_WDR3_1st"/>
    <property type="match status" value="1"/>
</dbReference>
<keyword evidence="6" id="KW-1185">Reference proteome</keyword>
<organism evidence="5 6">
    <name type="scientific">Sphaerospermopsis reniformis</name>
    <dbReference type="NCBI Taxonomy" id="531300"/>
    <lineage>
        <taxon>Bacteria</taxon>
        <taxon>Bacillati</taxon>
        <taxon>Cyanobacteriota</taxon>
        <taxon>Cyanophyceae</taxon>
        <taxon>Nostocales</taxon>
        <taxon>Aphanizomenonaceae</taxon>
        <taxon>Sphaerospermopsis</taxon>
    </lineage>
</organism>
<evidence type="ECO:0000313" key="6">
    <source>
        <dbReference type="Proteomes" id="UP000300142"/>
    </source>
</evidence>
<feature type="repeat" description="WD" evidence="3">
    <location>
        <begin position="793"/>
        <end position="834"/>
    </location>
</feature>
<dbReference type="Gene3D" id="3.40.50.300">
    <property type="entry name" value="P-loop containing nucleotide triphosphate hydrolases"/>
    <property type="match status" value="1"/>
</dbReference>
<dbReference type="SUPFAM" id="SSF52540">
    <property type="entry name" value="P-loop containing nucleoside triphosphate hydrolases"/>
    <property type="match status" value="1"/>
</dbReference>
<feature type="repeat" description="WD" evidence="3">
    <location>
        <begin position="620"/>
        <end position="661"/>
    </location>
</feature>
<dbReference type="InterPro" id="IPR002182">
    <property type="entry name" value="NB-ARC"/>
</dbReference>
<evidence type="ECO:0000256" key="1">
    <source>
        <dbReference type="ARBA" id="ARBA00022574"/>
    </source>
</evidence>
<comment type="caution">
    <text evidence="5">The sequence shown here is derived from an EMBL/GenBank/DDBJ whole genome shotgun (WGS) entry which is preliminary data.</text>
</comment>
<dbReference type="SUPFAM" id="SSF50978">
    <property type="entry name" value="WD40 repeat-like"/>
    <property type="match status" value="2"/>
</dbReference>
<reference evidence="6" key="1">
    <citation type="submission" date="2019-02" db="EMBL/GenBank/DDBJ databases">
        <title>Draft genome sequence of Sphaerospermopsis reniformis NIES-1949.</title>
        <authorList>
            <person name="Yamaguchi H."/>
            <person name="Suzuki S."/>
            <person name="Kawachi M."/>
        </authorList>
    </citation>
    <scope>NUCLEOTIDE SEQUENCE [LARGE SCALE GENOMIC DNA]</scope>
    <source>
        <strain evidence="6">NIES-1949</strain>
    </source>
</reference>
<dbReference type="InterPro" id="IPR016032">
    <property type="entry name" value="Sig_transdc_resp-reg_C-effctor"/>
</dbReference>
<dbReference type="CDD" id="cd00090">
    <property type="entry name" value="HTH_ARSR"/>
    <property type="match status" value="1"/>
</dbReference>
<gene>
    <name evidence="5" type="ORF">SR1949_32840</name>
</gene>
<dbReference type="PRINTS" id="PR00320">
    <property type="entry name" value="GPROTEINBRPT"/>
</dbReference>
<dbReference type="InterPro" id="IPR027417">
    <property type="entry name" value="P-loop_NTPase"/>
</dbReference>
<dbReference type="PANTHER" id="PTHR22847">
    <property type="entry name" value="WD40 REPEAT PROTEIN"/>
    <property type="match status" value="1"/>
</dbReference>
<dbReference type="GO" id="GO:0043531">
    <property type="term" value="F:ADP binding"/>
    <property type="evidence" value="ECO:0007669"/>
    <property type="project" value="InterPro"/>
</dbReference>
<feature type="domain" description="NB-ARC" evidence="4">
    <location>
        <begin position="131"/>
        <end position="220"/>
    </location>
</feature>
<dbReference type="InterPro" id="IPR019775">
    <property type="entry name" value="WD40_repeat_CS"/>
</dbReference>
<feature type="repeat" description="WD" evidence="3">
    <location>
        <begin position="578"/>
        <end position="619"/>
    </location>
</feature>
<dbReference type="InterPro" id="IPR001680">
    <property type="entry name" value="WD40_rpt"/>
</dbReference>
<dbReference type="Pfam" id="PF00931">
    <property type="entry name" value="NB-ARC"/>
    <property type="match status" value="1"/>
</dbReference>
<dbReference type="PROSITE" id="PS00678">
    <property type="entry name" value="WD_REPEATS_1"/>
    <property type="match status" value="12"/>
</dbReference>
<feature type="repeat" description="WD" evidence="3">
    <location>
        <begin position="704"/>
        <end position="750"/>
    </location>
</feature>
<dbReference type="PRINTS" id="PR00364">
    <property type="entry name" value="DISEASERSIST"/>
</dbReference>
<dbReference type="GO" id="GO:0005829">
    <property type="term" value="C:cytosol"/>
    <property type="evidence" value="ECO:0007669"/>
    <property type="project" value="UniProtKB-ARBA"/>
</dbReference>
<dbReference type="InterPro" id="IPR036388">
    <property type="entry name" value="WH-like_DNA-bd_sf"/>
</dbReference>
<dbReference type="SUPFAM" id="SSF46894">
    <property type="entry name" value="C-terminal effector domain of the bipartite response regulators"/>
    <property type="match status" value="1"/>
</dbReference>
<feature type="repeat" description="WD" evidence="3">
    <location>
        <begin position="963"/>
        <end position="1004"/>
    </location>
</feature>
<feature type="repeat" description="WD" evidence="3">
    <location>
        <begin position="918"/>
        <end position="959"/>
    </location>
</feature>
<dbReference type="EMBL" id="BJCE01000120">
    <property type="protein sequence ID" value="GCL38170.1"/>
    <property type="molecule type" value="Genomic_DNA"/>
</dbReference>
<feature type="repeat" description="WD" evidence="3">
    <location>
        <begin position="835"/>
        <end position="876"/>
    </location>
</feature>
<evidence type="ECO:0000313" key="5">
    <source>
        <dbReference type="EMBL" id="GCL38170.1"/>
    </source>
</evidence>
<dbReference type="InterPro" id="IPR015943">
    <property type="entry name" value="WD40/YVTN_repeat-like_dom_sf"/>
</dbReference>
<dbReference type="InterPro" id="IPR011991">
    <property type="entry name" value="ArsR-like_HTH"/>
</dbReference>
<dbReference type="PANTHER" id="PTHR22847:SF637">
    <property type="entry name" value="WD REPEAT DOMAIN 5B"/>
    <property type="match status" value="1"/>
</dbReference>
<dbReference type="SMART" id="SM00320">
    <property type="entry name" value="WD40"/>
    <property type="match status" value="14"/>
</dbReference>
<dbReference type="InterPro" id="IPR036322">
    <property type="entry name" value="WD40_repeat_dom_sf"/>
</dbReference>
<feature type="repeat" description="WD" evidence="3">
    <location>
        <begin position="751"/>
        <end position="792"/>
    </location>
</feature>
<sequence length="1206" mass="135310">MNTADNRPLLPDNFITAVANQHNVTKTELEALILALNDYSGAEIAERLKISQPAVRKRLGESYRKLGIEGSGNKKIYNLKQKLSAQYKSLYENVPTSQEDWGEAVDVEGFRGRNEEILDLEDWIVDGDPLRCRLVAVLGMGGIGKTVIAAKVAKKVQPKFDYLIWRSLRNAPPLEEILNQLLRFLPHDAQDYLTVSENNKILLLIDTLRKHRCLVILDNVESVLRSGEGKTQEWAGEYEIGYENYGYLFKKVAEASHNSCLLLTSREKPKEVAALEGKNLPVKVLQLSSLNVDEAREILRDKGCEFTPQQLQELVTRYSGNPLALKIVATTVYDLFSNNITEFLTEIEEASAAYGDIRTLLDTQFKRLSDLEKKVMYWLAIHREYVSLINLKSDLSTTDARSNILEVIESLLRRSLLEKETNTSRFRQQSVVMEYVTENYIEAVTDEIYQGQKLEFINAYPLIQARSLDHIRLIQERLILESVKQKLITAFGTTKKLETHLQQLLINLQQESPPTKGYAAGNLINLLRQLQIDKSQHNDQIDLSRWDFSNLTIWQAYLKNVNLQNTSFANSDLTGSVFTETMSSLVSVRFSPDGKFFATGLMSGEIRLWRTADTKQIRIYKSHTAWVWALTFSPDSKILASGSADYRVKLWNVETGECLHTLKEHTNKVYSVAFNPDGSLLASASEDQTIKIWDIATGVCQQTLSGHQGWVLSVTFQPSKSTNIQPLLASGSADQKIKLWDINTGQCVKTINGHNGEVNSVVFSPDGETLASGSADRTLRLWDVNTGQCQQVWKGHSKKIYSVRFSPDMKTLASTGEDRTIKLWDIARGECLKTLEGHYSQVWAIAFSPDGNTLISCSDDQTARLWDVKTGNSLNVLEGYTRDVYSVQFSPDSQILASGRDDHNIGLWNLQTKECHVFNQHEGRIRSVAFHPNEKILASGSADNTIKLWDITDSRHSRCINTLKGHDNWVWTVAFSPDGNTLVSSSEDHSIRIWETSNGECVQKIKAHSHWVWTVAFHPHGEILASGSADSHIKLWDVSTGECLQTLTGHQDMIWSVAFSSDGQFLASGSEDQTVKLWNVSTGECVQTLRGHNKPVYSVAFSPKKQILASAGADTTVRLWQVSTGECMEILKRGHTAAIRSLAFSSDGKLLASGSEDENIQLWDMQTCSRLQPLKSDRIYERLDISGITGLTDAEKASLKMLGAVD</sequence>
<dbReference type="InterPro" id="IPR020472">
    <property type="entry name" value="WD40_PAC1"/>
</dbReference>
<dbReference type="GO" id="GO:0003677">
    <property type="term" value="F:DNA binding"/>
    <property type="evidence" value="ECO:0007669"/>
    <property type="project" value="InterPro"/>
</dbReference>
<evidence type="ECO:0000256" key="3">
    <source>
        <dbReference type="PROSITE-ProRule" id="PRU00221"/>
    </source>
</evidence>
<feature type="repeat" description="WD" evidence="3">
    <location>
        <begin position="877"/>
        <end position="918"/>
    </location>
</feature>
<dbReference type="RefSeq" id="WP_096572947.1">
    <property type="nucleotide sequence ID" value="NZ_BJCE01000120.1"/>
</dbReference>
<accession>A0A479ZZE1</accession>
<name>A0A479ZZE1_9CYAN</name>
<dbReference type="GO" id="GO:0006355">
    <property type="term" value="P:regulation of DNA-templated transcription"/>
    <property type="evidence" value="ECO:0007669"/>
    <property type="project" value="InterPro"/>
</dbReference>
<dbReference type="CDD" id="cd00200">
    <property type="entry name" value="WD40"/>
    <property type="match status" value="2"/>
</dbReference>
<dbReference type="Pfam" id="PF00400">
    <property type="entry name" value="WD40"/>
    <property type="match status" value="9"/>
</dbReference>
<dbReference type="Gene3D" id="1.10.10.10">
    <property type="entry name" value="Winged helix-like DNA-binding domain superfamily/Winged helix DNA-binding domain"/>
    <property type="match status" value="1"/>
</dbReference>
<evidence type="ECO:0000259" key="4">
    <source>
        <dbReference type="Pfam" id="PF00931"/>
    </source>
</evidence>
<keyword evidence="1 3" id="KW-0853">WD repeat</keyword>
<feature type="repeat" description="WD" evidence="3">
    <location>
        <begin position="1089"/>
        <end position="1130"/>
    </location>
</feature>
<dbReference type="PROSITE" id="PS50294">
    <property type="entry name" value="WD_REPEATS_REGION"/>
    <property type="match status" value="13"/>
</dbReference>
<proteinExistence type="predicted"/>
<protein>
    <submittedName>
        <fullName evidence="5">Putative Transcriptional Regulator, Fis family protein</fullName>
    </submittedName>
</protein>
<evidence type="ECO:0000256" key="2">
    <source>
        <dbReference type="ARBA" id="ARBA00022737"/>
    </source>
</evidence>
<feature type="repeat" description="WD" evidence="3">
    <location>
        <begin position="1047"/>
        <end position="1088"/>
    </location>
</feature>
<dbReference type="Gene3D" id="2.130.10.10">
    <property type="entry name" value="YVTN repeat-like/Quinoprotein amine dehydrogenase"/>
    <property type="match status" value="7"/>
</dbReference>
<dbReference type="PROSITE" id="PS50231">
    <property type="entry name" value="RICIN_B_LECTIN"/>
    <property type="match status" value="1"/>
</dbReference>
<dbReference type="AlphaFoldDB" id="A0A479ZZE1"/>